<feature type="region of interest" description="Disordered" evidence="1">
    <location>
        <begin position="74"/>
        <end position="114"/>
    </location>
</feature>
<dbReference type="Proteomes" id="UP000011518">
    <property type="component" value="Unassembled WGS sequence"/>
</dbReference>
<evidence type="ECO:0000313" key="2">
    <source>
        <dbReference type="EMBL" id="ELW49518.1"/>
    </source>
</evidence>
<accession>L9JGP3</accession>
<sequence length="217" mass="24113">MGEVPGDLSFLESQNKYVLSPAHVDMRLLIRAQLMLHHSRKDVCRGLAAALCQHKWDSCNEWAKESSQRHTVPNFKQRPCCGQLRNSSSSGSGRSNKRTALRGGEARPPIVQSRPAGRVAQSCVDSSCNRQPKVIFTCEPFGWGLLLRQALSLRGLIFCAADRRDFLHCKPDQATFPSAFTVKTDILSVAWKNLHHLVSATICFPGQPTPTLLYSQV</sequence>
<keyword evidence="3" id="KW-1185">Reference proteome</keyword>
<dbReference type="EMBL" id="KB320992">
    <property type="protein sequence ID" value="ELW49518.1"/>
    <property type="molecule type" value="Genomic_DNA"/>
</dbReference>
<dbReference type="AlphaFoldDB" id="L9JGP3"/>
<reference evidence="3" key="1">
    <citation type="submission" date="2012-07" db="EMBL/GenBank/DDBJ databases">
        <title>Genome of the Chinese tree shrew, a rising model animal genetically related to primates.</title>
        <authorList>
            <person name="Zhang G."/>
            <person name="Fan Y."/>
            <person name="Yao Y."/>
            <person name="Huang Z."/>
        </authorList>
    </citation>
    <scope>NUCLEOTIDE SEQUENCE [LARGE SCALE GENOMIC DNA]</scope>
</reference>
<reference evidence="3" key="2">
    <citation type="journal article" date="2013" name="Nat. Commun.">
        <title>Genome of the Chinese tree shrew.</title>
        <authorList>
            <person name="Fan Y."/>
            <person name="Huang Z.Y."/>
            <person name="Cao C.C."/>
            <person name="Chen C.S."/>
            <person name="Chen Y.X."/>
            <person name="Fan D.D."/>
            <person name="He J."/>
            <person name="Hou H.L."/>
            <person name="Hu L."/>
            <person name="Hu X.T."/>
            <person name="Jiang X.T."/>
            <person name="Lai R."/>
            <person name="Lang Y.S."/>
            <person name="Liang B."/>
            <person name="Liao S.G."/>
            <person name="Mu D."/>
            <person name="Ma Y.Y."/>
            <person name="Niu Y.Y."/>
            <person name="Sun X.Q."/>
            <person name="Xia J.Q."/>
            <person name="Xiao J."/>
            <person name="Xiong Z.Q."/>
            <person name="Xu L."/>
            <person name="Yang L."/>
            <person name="Zhang Y."/>
            <person name="Zhao W."/>
            <person name="Zhao X.D."/>
            <person name="Zheng Y.T."/>
            <person name="Zhou J.M."/>
            <person name="Zhu Y.B."/>
            <person name="Zhang G.J."/>
            <person name="Wang J."/>
            <person name="Yao Y.G."/>
        </authorList>
    </citation>
    <scope>NUCLEOTIDE SEQUENCE [LARGE SCALE GENOMIC DNA]</scope>
</reference>
<gene>
    <name evidence="2" type="ORF">TREES_T100003313</name>
</gene>
<evidence type="ECO:0000256" key="1">
    <source>
        <dbReference type="SAM" id="MobiDB-lite"/>
    </source>
</evidence>
<dbReference type="InParanoid" id="L9JGP3"/>
<evidence type="ECO:0000313" key="3">
    <source>
        <dbReference type="Proteomes" id="UP000011518"/>
    </source>
</evidence>
<protein>
    <submittedName>
        <fullName evidence="2">Uncharacterized protein</fullName>
    </submittedName>
</protein>
<proteinExistence type="predicted"/>
<name>L9JGP3_TUPCH</name>
<organism evidence="2 3">
    <name type="scientific">Tupaia chinensis</name>
    <name type="common">Chinese tree shrew</name>
    <name type="synonym">Tupaia belangeri chinensis</name>
    <dbReference type="NCBI Taxonomy" id="246437"/>
    <lineage>
        <taxon>Eukaryota</taxon>
        <taxon>Metazoa</taxon>
        <taxon>Chordata</taxon>
        <taxon>Craniata</taxon>
        <taxon>Vertebrata</taxon>
        <taxon>Euteleostomi</taxon>
        <taxon>Mammalia</taxon>
        <taxon>Eutheria</taxon>
        <taxon>Euarchontoglires</taxon>
        <taxon>Scandentia</taxon>
        <taxon>Tupaiidae</taxon>
        <taxon>Tupaia</taxon>
    </lineage>
</organism>
<feature type="compositionally biased region" description="Low complexity" evidence="1">
    <location>
        <begin position="85"/>
        <end position="94"/>
    </location>
</feature>